<dbReference type="EMBL" id="AWTV01000007">
    <property type="protein sequence ID" value="KIH91414.1"/>
    <property type="molecule type" value="Genomic_DNA"/>
</dbReference>
<dbReference type="OrthoDB" id="2190947at2759"/>
<dbReference type="InterPro" id="IPR002778">
    <property type="entry name" value="Signal_recog_particle_SRP19"/>
</dbReference>
<dbReference type="PANTHER" id="PTHR17453:SF0">
    <property type="entry name" value="SIGNAL RECOGNITION PARTICLE 19 KDA PROTEIN"/>
    <property type="match status" value="1"/>
</dbReference>
<proteinExistence type="predicted"/>
<evidence type="ECO:0000256" key="5">
    <source>
        <dbReference type="SAM" id="MobiDB-lite"/>
    </source>
</evidence>
<evidence type="ECO:0000256" key="4">
    <source>
        <dbReference type="ARBA" id="ARBA00023274"/>
    </source>
</evidence>
<feature type="region of interest" description="Disordered" evidence="5">
    <location>
        <begin position="178"/>
        <end position="203"/>
    </location>
</feature>
<dbReference type="GO" id="GO:0006617">
    <property type="term" value="P:SRP-dependent cotranslational protein targeting to membrane, signal sequence recognition"/>
    <property type="evidence" value="ECO:0007669"/>
    <property type="project" value="TreeGrafter"/>
</dbReference>
<dbReference type="FunFam" id="3.30.56.30:FF:000003">
    <property type="entry name" value="Signal recognition particle SEC65 subunit"/>
    <property type="match status" value="1"/>
</dbReference>
<evidence type="ECO:0000256" key="3">
    <source>
        <dbReference type="ARBA" id="ARBA00023135"/>
    </source>
</evidence>
<dbReference type="GO" id="GO:0005786">
    <property type="term" value="C:signal recognition particle, endoplasmic reticulum targeting"/>
    <property type="evidence" value="ECO:0007669"/>
    <property type="project" value="UniProtKB-KW"/>
</dbReference>
<feature type="compositionally biased region" description="Low complexity" evidence="5">
    <location>
        <begin position="41"/>
        <end position="66"/>
    </location>
</feature>
<evidence type="ECO:0000256" key="2">
    <source>
        <dbReference type="ARBA" id="ARBA00022490"/>
    </source>
</evidence>
<organism evidence="6 7">
    <name type="scientific">Sporothrix brasiliensis 5110</name>
    <dbReference type="NCBI Taxonomy" id="1398154"/>
    <lineage>
        <taxon>Eukaryota</taxon>
        <taxon>Fungi</taxon>
        <taxon>Dikarya</taxon>
        <taxon>Ascomycota</taxon>
        <taxon>Pezizomycotina</taxon>
        <taxon>Sordariomycetes</taxon>
        <taxon>Sordariomycetidae</taxon>
        <taxon>Ophiostomatales</taxon>
        <taxon>Ophiostomataceae</taxon>
        <taxon>Sporothrix</taxon>
    </lineage>
</organism>
<evidence type="ECO:0000313" key="6">
    <source>
        <dbReference type="EMBL" id="KIH91414.1"/>
    </source>
</evidence>
<feature type="region of interest" description="Disordered" evidence="5">
    <location>
        <begin position="1"/>
        <end position="77"/>
    </location>
</feature>
<reference evidence="6 7" key="1">
    <citation type="journal article" date="2014" name="BMC Genomics">
        <title>Comparative genomics of the major fungal agents of human and animal Sporotrichosis: Sporothrix schenckii and Sporothrix brasiliensis.</title>
        <authorList>
            <person name="Teixeira M.M."/>
            <person name="de Almeida L.G."/>
            <person name="Kubitschek-Barreira P."/>
            <person name="Alves F.L."/>
            <person name="Kioshima E.S."/>
            <person name="Abadio A.K."/>
            <person name="Fernandes L."/>
            <person name="Derengowski L.S."/>
            <person name="Ferreira K.S."/>
            <person name="Souza R.C."/>
            <person name="Ruiz J.C."/>
            <person name="de Andrade N.C."/>
            <person name="Paes H.C."/>
            <person name="Nicola A.M."/>
            <person name="Albuquerque P."/>
            <person name="Gerber A.L."/>
            <person name="Martins V.P."/>
            <person name="Peconick L.D."/>
            <person name="Neto A.V."/>
            <person name="Chaucanez C.B."/>
            <person name="Silva P.A."/>
            <person name="Cunha O.L."/>
            <person name="de Oliveira F.F."/>
            <person name="dos Santos T.C."/>
            <person name="Barros A.L."/>
            <person name="Soares M.A."/>
            <person name="de Oliveira L.M."/>
            <person name="Marini M.M."/>
            <person name="Villalobos-Duno H."/>
            <person name="Cunha M.M."/>
            <person name="de Hoog S."/>
            <person name="da Silveira J.F."/>
            <person name="Henrissat B."/>
            <person name="Nino-Vega G.A."/>
            <person name="Cisalpino P.S."/>
            <person name="Mora-Montes H.M."/>
            <person name="Almeida S.R."/>
            <person name="Stajich J.E."/>
            <person name="Lopes-Bezerra L.M."/>
            <person name="Vasconcelos A.T."/>
            <person name="Felipe M.S."/>
        </authorList>
    </citation>
    <scope>NUCLEOTIDE SEQUENCE [LARGE SCALE GENOMIC DNA]</scope>
    <source>
        <strain evidence="6 7">5110</strain>
    </source>
</reference>
<feature type="region of interest" description="Disordered" evidence="5">
    <location>
        <begin position="267"/>
        <end position="296"/>
    </location>
</feature>
<dbReference type="GO" id="GO:0008312">
    <property type="term" value="F:7S RNA binding"/>
    <property type="evidence" value="ECO:0007669"/>
    <property type="project" value="InterPro"/>
</dbReference>
<keyword evidence="2" id="KW-0963">Cytoplasm</keyword>
<gene>
    <name evidence="6" type="ORF">SPBR_01950</name>
</gene>
<dbReference type="AlphaFoldDB" id="A0A0C2EXN5"/>
<dbReference type="Proteomes" id="UP000031575">
    <property type="component" value="Unassembled WGS sequence"/>
</dbReference>
<sequence>MSRHAIVEEVEDSDDVYSDPSEDDIDDFDETDIIRRKEPAAARQPAQPSAASSIPQPFQQQQQQRANIGRPGGVEPPPAYAGFPALYPVYFDKDRSRAEGRRVSKSLAVANPLARDMVDACASLQLRTVFEPTKTHPKDWANPGRVKVDLKASTAVKNKHHLYVLVARYLAAHPTTESSAGLRETVRGAPPPPPRGEAYPRPAIPRGWKLPELVPYLSPAMTGGGVSENLFQDVMKEMQGAGGPGGLGALGGGGMPDMRQAMAALAGGGGGGGGGAPGGAIGGSDTKKGKKGKGKA</sequence>
<dbReference type="VEuPathDB" id="FungiDB:SPBR_01950"/>
<feature type="compositionally biased region" description="Gly residues" evidence="5">
    <location>
        <begin position="267"/>
        <end position="282"/>
    </location>
</feature>
<evidence type="ECO:0000313" key="7">
    <source>
        <dbReference type="Proteomes" id="UP000031575"/>
    </source>
</evidence>
<keyword evidence="3" id="KW-0733">Signal recognition particle</keyword>
<comment type="subcellular location">
    <subcellularLocation>
        <location evidence="1">Cytoplasm</location>
    </subcellularLocation>
</comment>
<keyword evidence="7" id="KW-1185">Reference proteome</keyword>
<dbReference type="Gene3D" id="3.30.56.30">
    <property type="entry name" value="Signal recognition particle, SRP19-like subunit"/>
    <property type="match status" value="1"/>
</dbReference>
<dbReference type="RefSeq" id="XP_040619424.1">
    <property type="nucleotide sequence ID" value="XM_040760259.1"/>
</dbReference>
<accession>A0A0C2EXN5</accession>
<dbReference type="InterPro" id="IPR036521">
    <property type="entry name" value="SRP19-like_sf"/>
</dbReference>
<dbReference type="GeneID" id="63675180"/>
<comment type="caution">
    <text evidence="6">The sequence shown here is derived from an EMBL/GenBank/DDBJ whole genome shotgun (WGS) entry which is preliminary data.</text>
</comment>
<dbReference type="SUPFAM" id="SSF69695">
    <property type="entry name" value="SRP19"/>
    <property type="match status" value="1"/>
</dbReference>
<dbReference type="HOGENOM" id="CLU_065433_0_0_1"/>
<name>A0A0C2EXN5_9PEZI</name>
<feature type="compositionally biased region" description="Acidic residues" evidence="5">
    <location>
        <begin position="8"/>
        <end position="31"/>
    </location>
</feature>
<dbReference type="PANTHER" id="PTHR17453">
    <property type="entry name" value="SIGNAL RECOGNITION PARTICLE 19 KD PROTEIN"/>
    <property type="match status" value="1"/>
</dbReference>
<evidence type="ECO:0000256" key="1">
    <source>
        <dbReference type="ARBA" id="ARBA00004496"/>
    </source>
</evidence>
<protein>
    <submittedName>
        <fullName evidence="6">Signal recognition particle subunit SRP19</fullName>
    </submittedName>
</protein>
<dbReference type="Pfam" id="PF01922">
    <property type="entry name" value="SRP19"/>
    <property type="match status" value="1"/>
</dbReference>
<keyword evidence="4" id="KW-0687">Ribonucleoprotein</keyword>